<evidence type="ECO:0000313" key="1">
    <source>
        <dbReference type="EMBL" id="KAJ8616415.1"/>
    </source>
</evidence>
<comment type="caution">
    <text evidence="1">The sequence shown here is derived from an EMBL/GenBank/DDBJ whole genome shotgun (WGS) entry which is preliminary data.</text>
</comment>
<organism evidence="1 2">
    <name type="scientific">Persea americana</name>
    <name type="common">Avocado</name>
    <dbReference type="NCBI Taxonomy" id="3435"/>
    <lineage>
        <taxon>Eukaryota</taxon>
        <taxon>Viridiplantae</taxon>
        <taxon>Streptophyta</taxon>
        <taxon>Embryophyta</taxon>
        <taxon>Tracheophyta</taxon>
        <taxon>Spermatophyta</taxon>
        <taxon>Magnoliopsida</taxon>
        <taxon>Magnoliidae</taxon>
        <taxon>Laurales</taxon>
        <taxon>Lauraceae</taxon>
        <taxon>Persea</taxon>
    </lineage>
</organism>
<accession>A0ACC2K5M9</accession>
<reference evidence="1 2" key="1">
    <citation type="journal article" date="2022" name="Hortic Res">
        <title>A haplotype resolved chromosomal level avocado genome allows analysis of novel avocado genes.</title>
        <authorList>
            <person name="Nath O."/>
            <person name="Fletcher S.J."/>
            <person name="Hayward A."/>
            <person name="Shaw L.M."/>
            <person name="Masouleh A.K."/>
            <person name="Furtado A."/>
            <person name="Henry R.J."/>
            <person name="Mitter N."/>
        </authorList>
    </citation>
    <scope>NUCLEOTIDE SEQUENCE [LARGE SCALE GENOMIC DNA]</scope>
    <source>
        <strain evidence="2">cv. Hass</strain>
    </source>
</reference>
<keyword evidence="2" id="KW-1185">Reference proteome</keyword>
<dbReference type="Proteomes" id="UP001234297">
    <property type="component" value="Chromosome 12"/>
</dbReference>
<dbReference type="EMBL" id="CM056820">
    <property type="protein sequence ID" value="KAJ8616415.1"/>
    <property type="molecule type" value="Genomic_DNA"/>
</dbReference>
<proteinExistence type="predicted"/>
<gene>
    <name evidence="1" type="ORF">MRB53_035787</name>
</gene>
<name>A0ACC2K5M9_PERAE</name>
<evidence type="ECO:0000313" key="2">
    <source>
        <dbReference type="Proteomes" id="UP001234297"/>
    </source>
</evidence>
<protein>
    <submittedName>
        <fullName evidence="1">Uncharacterized protein</fullName>
    </submittedName>
</protein>
<sequence length="136" mass="15571">MTGTGCVIRMRQDYRDDVGGVPSMSADIALTEEQFPLMDGRYSYYMGRGRQSVYSLLTALCFFFYKVNGESFLFVTKQIVWWISWARPQKRKVSRVDLLSAMQCRMQIGEEICLKIFISLGLVSFCCLQNATTTAK</sequence>